<accession>F0J9S1</accession>
<proteinExistence type="evidence at transcript level"/>
<evidence type="ECO:0000313" key="1">
    <source>
        <dbReference type="EMBL" id="DAA34598.1"/>
    </source>
</evidence>
<protein>
    <submittedName>
        <fullName evidence="1">Hypothetical secreted peptide 1041</fullName>
    </submittedName>
</protein>
<organism evidence="1">
    <name type="scientific">Amblyomma variegatum</name>
    <name type="common">Tropical bont tick</name>
    <dbReference type="NCBI Taxonomy" id="34610"/>
    <lineage>
        <taxon>Eukaryota</taxon>
        <taxon>Metazoa</taxon>
        <taxon>Ecdysozoa</taxon>
        <taxon>Arthropoda</taxon>
        <taxon>Chelicerata</taxon>
        <taxon>Arachnida</taxon>
        <taxon>Acari</taxon>
        <taxon>Parasitiformes</taxon>
        <taxon>Ixodida</taxon>
        <taxon>Ixodoidea</taxon>
        <taxon>Ixodidae</taxon>
        <taxon>Amblyomminae</taxon>
        <taxon>Amblyomma</taxon>
    </lineage>
</organism>
<reference evidence="1" key="1">
    <citation type="journal article" date="2011" name="BMC Genomics">
        <title>A further insight into the sialome of the tropical bont tick, Amblyomma variegatum.</title>
        <authorList>
            <person name="Ribeiro J.M."/>
            <person name="Anderson J.M."/>
            <person name="Manoukis N.C."/>
            <person name="Meng Z."/>
            <person name="Francishetti I.M."/>
        </authorList>
    </citation>
    <scope>NUCLEOTIDE SEQUENCE</scope>
    <source>
        <strain evidence="1">Amb_var-1041</strain>
        <tissue evidence="1">Salivary gland</tissue>
    </source>
</reference>
<dbReference type="AlphaFoldDB" id="F0J9S1"/>
<dbReference type="EMBL" id="BK007622">
    <property type="protein sequence ID" value="DAA34598.1"/>
    <property type="molecule type" value="mRNA"/>
</dbReference>
<name>F0J9S1_AMBVA</name>
<sequence length="51" mass="5458">MAGQFISLSSPGPSFIFSIWLIEMLAHSLSLYTCSSGCTYMVAGCSVFRGC</sequence>